<proteinExistence type="predicted"/>
<accession>A0A8S5SN31</accession>
<feature type="coiled-coil region" evidence="1">
    <location>
        <begin position="84"/>
        <end position="115"/>
    </location>
</feature>
<name>A0A8S5SN31_9CAUD</name>
<organism evidence="2">
    <name type="scientific">Siphoviridae sp. ctj912</name>
    <dbReference type="NCBI Taxonomy" id="2827920"/>
    <lineage>
        <taxon>Viruses</taxon>
        <taxon>Duplodnaviria</taxon>
        <taxon>Heunggongvirae</taxon>
        <taxon>Uroviricota</taxon>
        <taxon>Caudoviricetes</taxon>
    </lineage>
</organism>
<evidence type="ECO:0000256" key="1">
    <source>
        <dbReference type="SAM" id="Coils"/>
    </source>
</evidence>
<reference evidence="2" key="1">
    <citation type="journal article" date="2021" name="Proc. Natl. Acad. Sci. U.S.A.">
        <title>A Catalog of Tens of Thousands of Viruses from Human Metagenomes Reveals Hidden Associations with Chronic Diseases.</title>
        <authorList>
            <person name="Tisza M.J."/>
            <person name="Buck C.B."/>
        </authorList>
    </citation>
    <scope>NUCLEOTIDE SEQUENCE</scope>
    <source>
        <strain evidence="2">Ctj912</strain>
    </source>
</reference>
<keyword evidence="1" id="KW-0175">Coiled coil</keyword>
<sequence>MQGTVTGIVDQGAGLVEVTPHGAPPGTSVVVPSTAGITWTGAPVRLDRDTTGAATLAHAPTVAAPTGVVTVPVGEAAKAARDAARQADAALQGAQAAIEETRDDLTRKIAEANAAPIDGSRIKAGTVTAREIVASEALYSKLAAFDTLTVVDKIRAENAVIPGELIADRITGKWISGAQLRGSEFVLGGVGAARTQRGDEFMLWRANFTQGAPNGQNPATTARWEGTHPVFEIAQPTWGPEHVETYQTPTTGKAVRDLRVTLTLQAPAGATVTATYLIGGVPAVSATSTSQATTRTLTLNVGDLEATDDRQIRVTATWPLTVPSAGRRWPIRLTLTGWTEAYSDPAPSRISMTRTNQNVQIQLADGAGNDTALTPTGLAYWQTINGRRTLVSELPWAALADKPALCWASGEVESVVFNGDVWNRLQLMSGGRKLVETGGTWKTSDGGQTVTVPKAGVYQVEAWAAIKSYSWDGTVLLAVTNAARGAVYSPTSAFGSVYAYGAAGPNQYMTIHTSGLIRCGEGERIGITLLSNQAAYATLKDYRFTATYLRQ</sequence>
<protein>
    <submittedName>
        <fullName evidence="2">Uncharacterized protein</fullName>
    </submittedName>
</protein>
<dbReference type="EMBL" id="BK032637">
    <property type="protein sequence ID" value="DAF52476.1"/>
    <property type="molecule type" value="Genomic_DNA"/>
</dbReference>
<evidence type="ECO:0000313" key="2">
    <source>
        <dbReference type="EMBL" id="DAF52476.1"/>
    </source>
</evidence>